<dbReference type="GO" id="GO:0015031">
    <property type="term" value="P:protein transport"/>
    <property type="evidence" value="ECO:0007669"/>
    <property type="project" value="UniProtKB-KW"/>
</dbReference>
<dbReference type="GO" id="GO:0043162">
    <property type="term" value="P:ubiquitin-dependent protein catabolic process via the multivesicular body sorting pathway"/>
    <property type="evidence" value="ECO:0007669"/>
    <property type="project" value="UniProtKB-ARBA"/>
</dbReference>
<dbReference type="GO" id="GO:0000329">
    <property type="term" value="C:fungal-type vacuole membrane"/>
    <property type="evidence" value="ECO:0007669"/>
    <property type="project" value="TreeGrafter"/>
</dbReference>
<dbReference type="InterPro" id="IPR036388">
    <property type="entry name" value="WH-like_DNA-bd_sf"/>
</dbReference>
<evidence type="ECO:0000256" key="5">
    <source>
        <dbReference type="ARBA" id="ARBA00022490"/>
    </source>
</evidence>
<evidence type="ECO:0000256" key="3">
    <source>
        <dbReference type="ARBA" id="ARBA00017953"/>
    </source>
</evidence>
<dbReference type="GO" id="GO:0046961">
    <property type="term" value="F:proton-transporting ATPase activity, rotational mechanism"/>
    <property type="evidence" value="ECO:0007669"/>
    <property type="project" value="InterPro"/>
</dbReference>
<protein>
    <recommendedName>
        <fullName evidence="3">Vacuolar protein-sorting-associated protein 36</fullName>
    </recommendedName>
</protein>
<evidence type="ECO:0000313" key="7">
    <source>
        <dbReference type="EMBL" id="CCJ30814.1"/>
    </source>
</evidence>
<dbReference type="InterPro" id="IPR036906">
    <property type="entry name" value="ATPase_V1_fsu_sf"/>
</dbReference>
<dbReference type="PANTHER" id="PTHR13861:SF2">
    <property type="entry name" value="V-TYPE PROTON ATPASE SUBUNIT F"/>
    <property type="match status" value="1"/>
</dbReference>
<name>L0PFG4_PNEJI</name>
<accession>L0PFG4</accession>
<dbReference type="GO" id="GO:0033180">
    <property type="term" value="C:proton-transporting V-type ATPase, V1 domain"/>
    <property type="evidence" value="ECO:0007669"/>
    <property type="project" value="InterPro"/>
</dbReference>
<dbReference type="InterPro" id="IPR005772">
    <property type="entry name" value="ATPase_V1-cplx_fsu_euk"/>
</dbReference>
<comment type="similarity">
    <text evidence="2">Belongs to the VPS36 family.</text>
</comment>
<comment type="subcellular location">
    <subcellularLocation>
        <location evidence="1">Cytoplasm</location>
    </subcellularLocation>
</comment>
<evidence type="ECO:0000256" key="4">
    <source>
        <dbReference type="ARBA" id="ARBA00022448"/>
    </source>
</evidence>
<evidence type="ECO:0000256" key="1">
    <source>
        <dbReference type="ARBA" id="ARBA00004496"/>
    </source>
</evidence>
<dbReference type="SUPFAM" id="SSF46785">
    <property type="entry name" value="Winged helix' DNA-binding domain"/>
    <property type="match status" value="1"/>
</dbReference>
<dbReference type="VEuPathDB" id="FungiDB:PNEJI1_002100"/>
<keyword evidence="4" id="KW-0813">Transport</keyword>
<proteinExistence type="inferred from homology"/>
<dbReference type="NCBIfam" id="TIGR01101">
    <property type="entry name" value="V_ATP_synt_F"/>
    <property type="match status" value="1"/>
</dbReference>
<gene>
    <name evidence="7" type="ORF">PNEJI1_002100</name>
</gene>
<dbReference type="AlphaFoldDB" id="L0PFG4"/>
<sequence length="213" mass="24016">MSHSNSIRDRTLIGIIGDEDSVTGFLLAGIGHVDNEHKKNFLVVNTETETSVIETFFDELTGFRTDIGIILINQHIADRIRPKIEAYAQALPSLLEIPKHPYDPEKDSVLKREGGIMTLADVFALYNRARGVDLISPEDLLKACQCYKTLNLSIQLKRFQSGLLVLQEKEKDDKKIINQISSWIKNIARGVTPFEVADQFQWSMGIAYEALKV</sequence>
<evidence type="ECO:0000256" key="6">
    <source>
        <dbReference type="ARBA" id="ARBA00022927"/>
    </source>
</evidence>
<dbReference type="STRING" id="1209962.L0PFG4"/>
<dbReference type="InParanoid" id="L0PFG4"/>
<dbReference type="Gene3D" id="1.10.10.10">
    <property type="entry name" value="Winged helix-like DNA-binding domain superfamily/Winged helix DNA-binding domain"/>
    <property type="match status" value="1"/>
</dbReference>
<keyword evidence="6" id="KW-0653">Protein transport</keyword>
<reference evidence="7 8" key="1">
    <citation type="journal article" date="2012" name="MBio">
        <title>De novo assembly of the Pneumocystis jirovecii genome from a single bronchoalveolar lavage fluid specimen from a patient.</title>
        <authorList>
            <person name="Cisse O.H."/>
            <person name="Pagni M."/>
            <person name="Hauser P.M."/>
        </authorList>
    </citation>
    <scope>NUCLEOTIDE SEQUENCE [LARGE SCALE GENOMIC DNA]</scope>
    <source>
        <strain evidence="7 8">SE8</strain>
    </source>
</reference>
<organism evidence="8">
    <name type="scientific">Pneumocystis jirovecii</name>
    <name type="common">Human pneumocystis pneumonia agent</name>
    <dbReference type="NCBI Taxonomy" id="42068"/>
    <lineage>
        <taxon>Eukaryota</taxon>
        <taxon>Fungi</taxon>
        <taxon>Dikarya</taxon>
        <taxon>Ascomycota</taxon>
        <taxon>Taphrinomycotina</taxon>
        <taxon>Pneumocystomycetes</taxon>
        <taxon>Pneumocystaceae</taxon>
        <taxon>Pneumocystis</taxon>
    </lineage>
</organism>
<dbReference type="SUPFAM" id="SSF159468">
    <property type="entry name" value="AtpF-like"/>
    <property type="match status" value="1"/>
</dbReference>
<comment type="caution">
    <text evidence="7">The sequence shown here is derived from an EMBL/GenBank/DDBJ whole genome shotgun (WGS) entry which is preliminary data.</text>
</comment>
<dbReference type="InterPro" id="IPR040608">
    <property type="entry name" value="Snf8/Vps36"/>
</dbReference>
<dbReference type="Pfam" id="PF04157">
    <property type="entry name" value="EAP30"/>
    <property type="match status" value="1"/>
</dbReference>
<evidence type="ECO:0000313" key="8">
    <source>
        <dbReference type="Proteomes" id="UP000010422"/>
    </source>
</evidence>
<dbReference type="EMBL" id="CAKM01000268">
    <property type="protein sequence ID" value="CCJ30814.1"/>
    <property type="molecule type" value="Genomic_DNA"/>
</dbReference>
<dbReference type="PANTHER" id="PTHR13861">
    <property type="entry name" value="VACUOLAR ATP SYNTHASE SUBUNIT F"/>
    <property type="match status" value="1"/>
</dbReference>
<dbReference type="Gene3D" id="3.40.50.10580">
    <property type="entry name" value="ATPase, V1 complex, subunit F"/>
    <property type="match status" value="1"/>
</dbReference>
<dbReference type="FunCoup" id="L0PFG4">
    <property type="interactions" value="176"/>
</dbReference>
<dbReference type="FunFam" id="1.10.10.10:FF:000416">
    <property type="entry name" value="Vacuolar protein-sorting-associated protein 36"/>
    <property type="match status" value="1"/>
</dbReference>
<dbReference type="Proteomes" id="UP000010422">
    <property type="component" value="Unassembled WGS sequence"/>
</dbReference>
<dbReference type="InterPro" id="IPR036390">
    <property type="entry name" value="WH_DNA-bd_sf"/>
</dbReference>
<evidence type="ECO:0000256" key="2">
    <source>
        <dbReference type="ARBA" id="ARBA00009697"/>
    </source>
</evidence>
<keyword evidence="5" id="KW-0963">Cytoplasm</keyword>